<accession>A0A1G6I5C8</accession>
<dbReference type="AlphaFoldDB" id="A0A1G6I5C8"/>
<dbReference type="RefSeq" id="WP_092436755.1">
    <property type="nucleotide sequence ID" value="NZ_FMYP01000014.1"/>
</dbReference>
<organism evidence="1 2">
    <name type="scientific">Williamwhitmania taraxaci</name>
    <dbReference type="NCBI Taxonomy" id="1640674"/>
    <lineage>
        <taxon>Bacteria</taxon>
        <taxon>Pseudomonadati</taxon>
        <taxon>Bacteroidota</taxon>
        <taxon>Bacteroidia</taxon>
        <taxon>Bacteroidales</taxon>
        <taxon>Williamwhitmaniaceae</taxon>
        <taxon>Williamwhitmania</taxon>
    </lineage>
</organism>
<reference evidence="1 2" key="1">
    <citation type="submission" date="2016-09" db="EMBL/GenBank/DDBJ databases">
        <authorList>
            <person name="Capua I."/>
            <person name="De Benedictis P."/>
            <person name="Joannis T."/>
            <person name="Lombin L.H."/>
            <person name="Cattoli G."/>
        </authorList>
    </citation>
    <scope>NUCLEOTIDE SEQUENCE [LARGE SCALE GENOMIC DNA]</scope>
    <source>
        <strain evidence="1 2">A7P-90m</strain>
    </source>
</reference>
<dbReference type="Gene3D" id="2.60.120.1360">
    <property type="match status" value="1"/>
</dbReference>
<keyword evidence="2" id="KW-1185">Reference proteome</keyword>
<dbReference type="STRING" id="1640674.SAMN05216323_101451"/>
<dbReference type="OrthoDB" id="9810515at2"/>
<dbReference type="GO" id="GO:0016788">
    <property type="term" value="F:hydrolase activity, acting on ester bonds"/>
    <property type="evidence" value="ECO:0007669"/>
    <property type="project" value="UniProtKB-ARBA"/>
</dbReference>
<dbReference type="EMBL" id="FMYP01000014">
    <property type="protein sequence ID" value="SDC01235.1"/>
    <property type="molecule type" value="Genomic_DNA"/>
</dbReference>
<proteinExistence type="predicted"/>
<evidence type="ECO:0000313" key="1">
    <source>
        <dbReference type="EMBL" id="SDC01235.1"/>
    </source>
</evidence>
<name>A0A1G6I5C8_9BACT</name>
<gene>
    <name evidence="1" type="ORF">SAMN05216323_101451</name>
</gene>
<dbReference type="Gene3D" id="3.40.50.1110">
    <property type="entry name" value="SGNH hydrolase"/>
    <property type="match status" value="1"/>
</dbReference>
<protein>
    <submittedName>
        <fullName evidence="1">Lysophospholipase L1</fullName>
    </submittedName>
</protein>
<dbReference type="InterPro" id="IPR036514">
    <property type="entry name" value="SGNH_hydro_sf"/>
</dbReference>
<dbReference type="Proteomes" id="UP000199452">
    <property type="component" value="Unassembled WGS sequence"/>
</dbReference>
<sequence length="500" mass="55621">MHKPIKTFFLLLLVMVALGAIALLFPKQGIRVGNNCTITFPSLSDIFLPDTSNTKDINQLFNAELLANIETNSDSLPTIDTLDSSMAAKLQDSSRVQQDSLLPTTPIRNIETKLPNIAIEHSDSAKAALRNFFESLLTIQPGTLPIRVLHYGDSQIEVDRISSRLRKRLQEQFGGGGYGFITLESAEQSYMMSVTSTNLWDTRKIKNKDDKEKKDFGPFFSSARIGITESGTKKEGYITISQNRLGRMVNRFSFCYRPTSPLLLQIKCDEATLYADIVSPSSKPLLTTVTIPASAKSISIKMQADQSPLIFGLGFDNSYGVAVDNIPIRGSSGLEFTRENFSVLSNSYQMLNARLILLEFGVNVVPTHARSYGYYEEALYRQLMYIRKAAPKASVMLIGVSDISKNENGRMVSHNNIEPIRDAQKRAAFRAGCAFWDCYKAMGGKNSMPAWVSAQPPLANKDYIHFTIKGANLIGDIFYKALMKDYQEFLASKNTLPDGQ</sequence>
<dbReference type="SUPFAM" id="SSF52266">
    <property type="entry name" value="SGNH hydrolase"/>
    <property type="match status" value="1"/>
</dbReference>
<evidence type="ECO:0000313" key="2">
    <source>
        <dbReference type="Proteomes" id="UP000199452"/>
    </source>
</evidence>